<feature type="transmembrane region" description="Helical" evidence="9">
    <location>
        <begin position="119"/>
        <end position="135"/>
    </location>
</feature>
<protein>
    <submittedName>
        <fullName evidence="11">FUSC family protein</fullName>
    </submittedName>
</protein>
<dbReference type="InterPro" id="IPR049453">
    <property type="entry name" value="Memb_transporter_dom"/>
</dbReference>
<keyword evidence="4 9" id="KW-1133">Transmembrane helix</keyword>
<feature type="transmembrane region" description="Helical" evidence="9">
    <location>
        <begin position="448"/>
        <end position="465"/>
    </location>
</feature>
<proteinExistence type="inferred from homology"/>
<keyword evidence="3 9" id="KW-0812">Transmembrane</keyword>
<feature type="transmembrane region" description="Helical" evidence="9">
    <location>
        <begin position="472"/>
        <end position="491"/>
    </location>
</feature>
<reference evidence="11" key="1">
    <citation type="submission" date="2022-05" db="EMBL/GenBank/DDBJ databases">
        <authorList>
            <person name="Tuo L."/>
        </authorList>
    </citation>
    <scope>NUCLEOTIDE SEQUENCE</scope>
    <source>
        <strain evidence="11">BSK12Z-4</strain>
    </source>
</reference>
<feature type="transmembrane region" description="Helical" evidence="9">
    <location>
        <begin position="168"/>
        <end position="188"/>
    </location>
</feature>
<dbReference type="PANTHER" id="PTHR30509:SF9">
    <property type="entry name" value="MULTIDRUG RESISTANCE PROTEIN MDTO"/>
    <property type="match status" value="1"/>
</dbReference>
<comment type="similarity">
    <text evidence="6">Belongs to the YccS/YhfK family.</text>
</comment>
<feature type="transmembrane region" description="Helical" evidence="9">
    <location>
        <begin position="65"/>
        <end position="86"/>
    </location>
</feature>
<dbReference type="AlphaFoldDB" id="A0A9X2IEC1"/>
<feature type="domain" description="Integral membrane bound transporter" evidence="10">
    <location>
        <begin position="434"/>
        <end position="561"/>
    </location>
</feature>
<dbReference type="PANTHER" id="PTHR30509">
    <property type="entry name" value="P-HYDROXYBENZOIC ACID EFFLUX PUMP SUBUNIT-RELATED"/>
    <property type="match status" value="1"/>
</dbReference>
<dbReference type="Pfam" id="PF13515">
    <property type="entry name" value="FUSC_2"/>
    <property type="match status" value="1"/>
</dbReference>
<feature type="transmembrane region" description="Helical" evidence="9">
    <location>
        <begin position="142"/>
        <end position="162"/>
    </location>
</feature>
<gene>
    <name evidence="11" type="ORF">M8330_07490</name>
</gene>
<comment type="subcellular location">
    <subcellularLocation>
        <location evidence="1">Cell membrane</location>
        <topology evidence="1">Multi-pass membrane protein</topology>
    </subcellularLocation>
</comment>
<name>A0A9X2IEC1_9ACTN</name>
<dbReference type="GO" id="GO:0005886">
    <property type="term" value="C:plasma membrane"/>
    <property type="evidence" value="ECO:0007669"/>
    <property type="project" value="UniProtKB-SubCell"/>
</dbReference>
<feature type="coiled-coil region" evidence="7">
    <location>
        <begin position="275"/>
        <end position="330"/>
    </location>
</feature>
<feature type="transmembrane region" description="Helical" evidence="9">
    <location>
        <begin position="497"/>
        <end position="514"/>
    </location>
</feature>
<keyword evidence="7" id="KW-0175">Coiled coil</keyword>
<feature type="transmembrane region" description="Helical" evidence="9">
    <location>
        <begin position="93"/>
        <end position="113"/>
    </location>
</feature>
<evidence type="ECO:0000259" key="10">
    <source>
        <dbReference type="Pfam" id="PF13515"/>
    </source>
</evidence>
<evidence type="ECO:0000313" key="11">
    <source>
        <dbReference type="EMBL" id="MCM0620137.1"/>
    </source>
</evidence>
<keyword evidence="5 9" id="KW-0472">Membrane</keyword>
<sequence length="778" mass="81621">MPTLSRRLAEALPDAVRRFLLEARDRARVSDPGAGRLRQGLSAAVCVGGSIPLQMGVSGLLGHDAATGLATVMLGAITAMLGSNALFGSSRGYAWRTAAWFPVAAGLGVGLASVLGDRLTQGLGFAVVLFLAVWVRRFGGPWFFYGFLGWMGFFAGTFLQVSPPQLPALLLAAVVSAAWVATVTSTLLHADPRRVLHATLGAFFAGGRAVAREAADLLEVPPDNPGRATRAERALGARVAALGESALLVEAWSQEPRAVPEGWSAAALRRRTLEAQQAAERCASAAEELARLRAEGVRGQERLRVDVALVDEARRALDHLAARRDRAAEVAADRLVRRAAEIDGSPGLTGGWQARHLAHGLRELLRFAHAADEPPEVDPGEVEFEAATSLVFGGLPGSPAVARDVQVRGSRLNPLTRVSMTTRQAVQMMLAGVLALLLGSLLSPTRYYWAVVATFITVTGTGSRTETFVKGLGRVVGTLLGIAVAIVLAHATAGSTPLVLTVILVSIFLAMYFVKVSQAATAFFITLVLGELYTVLGSFSDDLLALRLGETLVGALTGAVVALVIAPLSTRDTVRAARDELYEAMATLLDGVATYTRALEPERPRRRGRPSSGTTTSTSAGGGAGADGGGRVDLDALARAVDDKARRVALVARPLVRTLPIGASSRGTRRRLGLYAAATSQCRALALSLQARPPAHPSATAAAAEAIAQGLRALTAAGVGQRAPQAEEPLSRGGLVLFAGPHADRDDDPVVRHLHHLTATLGELAGVGRTSGWRRSWN</sequence>
<feature type="transmembrane region" description="Helical" evidence="9">
    <location>
        <begin position="521"/>
        <end position="539"/>
    </location>
</feature>
<evidence type="ECO:0000256" key="7">
    <source>
        <dbReference type="SAM" id="Coils"/>
    </source>
</evidence>
<evidence type="ECO:0000256" key="4">
    <source>
        <dbReference type="ARBA" id="ARBA00022989"/>
    </source>
</evidence>
<evidence type="ECO:0000256" key="9">
    <source>
        <dbReference type="SAM" id="Phobius"/>
    </source>
</evidence>
<evidence type="ECO:0000256" key="1">
    <source>
        <dbReference type="ARBA" id="ARBA00004651"/>
    </source>
</evidence>
<accession>A0A9X2IEC1</accession>
<evidence type="ECO:0000256" key="2">
    <source>
        <dbReference type="ARBA" id="ARBA00022475"/>
    </source>
</evidence>
<evidence type="ECO:0000256" key="6">
    <source>
        <dbReference type="ARBA" id="ARBA00043993"/>
    </source>
</evidence>
<keyword evidence="12" id="KW-1185">Reference proteome</keyword>
<organism evidence="11 12">
    <name type="scientific">Nocardioides bruguierae</name>
    <dbReference type="NCBI Taxonomy" id="2945102"/>
    <lineage>
        <taxon>Bacteria</taxon>
        <taxon>Bacillati</taxon>
        <taxon>Actinomycetota</taxon>
        <taxon>Actinomycetes</taxon>
        <taxon>Propionibacteriales</taxon>
        <taxon>Nocardioidaceae</taxon>
        <taxon>Nocardioides</taxon>
    </lineage>
</organism>
<feature type="region of interest" description="Disordered" evidence="8">
    <location>
        <begin position="599"/>
        <end position="628"/>
    </location>
</feature>
<feature type="transmembrane region" description="Helical" evidence="9">
    <location>
        <begin position="425"/>
        <end position="442"/>
    </location>
</feature>
<dbReference type="Proteomes" id="UP001139485">
    <property type="component" value="Unassembled WGS sequence"/>
</dbReference>
<evidence type="ECO:0000256" key="3">
    <source>
        <dbReference type="ARBA" id="ARBA00022692"/>
    </source>
</evidence>
<dbReference type="EMBL" id="JAMOIL010000008">
    <property type="protein sequence ID" value="MCM0620137.1"/>
    <property type="molecule type" value="Genomic_DNA"/>
</dbReference>
<evidence type="ECO:0000313" key="12">
    <source>
        <dbReference type="Proteomes" id="UP001139485"/>
    </source>
</evidence>
<evidence type="ECO:0000256" key="8">
    <source>
        <dbReference type="SAM" id="MobiDB-lite"/>
    </source>
</evidence>
<dbReference type="RefSeq" id="WP_250826813.1">
    <property type="nucleotide sequence ID" value="NZ_JAMOIL010000008.1"/>
</dbReference>
<feature type="compositionally biased region" description="Low complexity" evidence="8">
    <location>
        <begin position="610"/>
        <end position="619"/>
    </location>
</feature>
<comment type="caution">
    <text evidence="11">The sequence shown here is derived from an EMBL/GenBank/DDBJ whole genome shotgun (WGS) entry which is preliminary data.</text>
</comment>
<evidence type="ECO:0000256" key="5">
    <source>
        <dbReference type="ARBA" id="ARBA00023136"/>
    </source>
</evidence>
<feature type="transmembrane region" description="Helical" evidence="9">
    <location>
        <begin position="551"/>
        <end position="568"/>
    </location>
</feature>
<keyword evidence="2" id="KW-1003">Cell membrane</keyword>